<sequence length="116" mass="12563">MAEAASAPARTSKFSPRTSARRRSSCSIPRLPPLSLRALVHSVSCSVSCPEVLSRTLVAHAVPQIYRLSADHHPESPMAALNIFSVATMTLEASTPRLAPTNLAAFQGLWAQLWQR</sequence>
<evidence type="ECO:0000256" key="1">
    <source>
        <dbReference type="SAM" id="MobiDB-lite"/>
    </source>
</evidence>
<comment type="caution">
    <text evidence="2">The sequence shown here is derived from an EMBL/GenBank/DDBJ whole genome shotgun (WGS) entry which is preliminary data.</text>
</comment>
<dbReference type="Proteomes" id="UP000703269">
    <property type="component" value="Unassembled WGS sequence"/>
</dbReference>
<evidence type="ECO:0000313" key="2">
    <source>
        <dbReference type="EMBL" id="GJE97437.1"/>
    </source>
</evidence>
<name>A0A9P3LKN7_9APHY</name>
<dbReference type="EMBL" id="BPQB01000072">
    <property type="protein sequence ID" value="GJE97437.1"/>
    <property type="molecule type" value="Genomic_DNA"/>
</dbReference>
<keyword evidence="3" id="KW-1185">Reference proteome</keyword>
<feature type="region of interest" description="Disordered" evidence="1">
    <location>
        <begin position="1"/>
        <end position="26"/>
    </location>
</feature>
<gene>
    <name evidence="2" type="ORF">PsYK624_136560</name>
</gene>
<proteinExistence type="predicted"/>
<reference evidence="2 3" key="1">
    <citation type="submission" date="2021-08" db="EMBL/GenBank/DDBJ databases">
        <title>Draft Genome Sequence of Phanerochaete sordida strain YK-624.</title>
        <authorList>
            <person name="Mori T."/>
            <person name="Dohra H."/>
            <person name="Suzuki T."/>
            <person name="Kawagishi H."/>
            <person name="Hirai H."/>
        </authorList>
    </citation>
    <scope>NUCLEOTIDE SEQUENCE [LARGE SCALE GENOMIC DNA]</scope>
    <source>
        <strain evidence="2 3">YK-624</strain>
    </source>
</reference>
<protein>
    <submittedName>
        <fullName evidence="2">Uncharacterized protein</fullName>
    </submittedName>
</protein>
<organism evidence="2 3">
    <name type="scientific">Phanerochaete sordida</name>
    <dbReference type="NCBI Taxonomy" id="48140"/>
    <lineage>
        <taxon>Eukaryota</taxon>
        <taxon>Fungi</taxon>
        <taxon>Dikarya</taxon>
        <taxon>Basidiomycota</taxon>
        <taxon>Agaricomycotina</taxon>
        <taxon>Agaricomycetes</taxon>
        <taxon>Polyporales</taxon>
        <taxon>Phanerochaetaceae</taxon>
        <taxon>Phanerochaete</taxon>
    </lineage>
</organism>
<dbReference type="AlphaFoldDB" id="A0A9P3LKN7"/>
<evidence type="ECO:0000313" key="3">
    <source>
        <dbReference type="Proteomes" id="UP000703269"/>
    </source>
</evidence>
<accession>A0A9P3LKN7</accession>